<dbReference type="RefSeq" id="WP_127015940.1">
    <property type="nucleotide sequence ID" value="NZ_CP016379.1"/>
</dbReference>
<feature type="domain" description="Lon proteolytic" evidence="4">
    <location>
        <begin position="564"/>
        <end position="759"/>
    </location>
</feature>
<evidence type="ECO:0000256" key="3">
    <source>
        <dbReference type="SAM" id="Coils"/>
    </source>
</evidence>
<organism evidence="5 6">
    <name type="scientific">Anoxybacter fermentans</name>
    <dbReference type="NCBI Taxonomy" id="1323375"/>
    <lineage>
        <taxon>Bacteria</taxon>
        <taxon>Bacillati</taxon>
        <taxon>Bacillota</taxon>
        <taxon>Clostridia</taxon>
        <taxon>Halanaerobiales</taxon>
        <taxon>Anoxybacter</taxon>
    </lineage>
</organism>
<comment type="similarity">
    <text evidence="2">Belongs to the peptidase S16 family.</text>
</comment>
<dbReference type="EMBL" id="CP016379">
    <property type="protein sequence ID" value="AZR72610.1"/>
    <property type="molecule type" value="Genomic_DNA"/>
</dbReference>
<feature type="active site" evidence="2">
    <location>
        <position position="654"/>
    </location>
</feature>
<dbReference type="GO" id="GO:0030163">
    <property type="term" value="P:protein catabolic process"/>
    <property type="evidence" value="ECO:0007669"/>
    <property type="project" value="InterPro"/>
</dbReference>
<dbReference type="GO" id="GO:0004176">
    <property type="term" value="F:ATP-dependent peptidase activity"/>
    <property type="evidence" value="ECO:0007669"/>
    <property type="project" value="UniProtKB-UniRule"/>
</dbReference>
<keyword evidence="2" id="KW-0378">Hydrolase</keyword>
<evidence type="ECO:0000313" key="6">
    <source>
        <dbReference type="Proteomes" id="UP000267250"/>
    </source>
</evidence>
<dbReference type="Gene3D" id="3.40.50.300">
    <property type="entry name" value="P-loop containing nucleotide triphosphate hydrolases"/>
    <property type="match status" value="2"/>
</dbReference>
<sequence length="792" mass="90684">MKKLNFTELKATCDPSIFDFKTTEELKPFEEGIIGQRRAVKAMNFGLKIKQKGYHIFMAGITGTGKTTYAKTLIKNEARKYPVPDDWCYIYNFDNPEIPKALNLPAGIGIKLKEDMEKLIDELRTDIPKTFESEEYEKQRNQIMDKYQEQSNMLIMEFEEELKKEGFLLQRTGKGIFTIPLKDGRPLSQEDFEQMTEEEKNNFKEKSKQIQIQMEEIMRKIRRLEVQAREEIEQLEERVCLSIVKPIIDHLKDDYQNYPRILKYLNDVQEDIIKNLEKFKAEEEIENPLLLTVKTRQDESFFTRYKVNLLVNNKETKGAPVVIETNPTYYNLFGKIEGESEFGTVVTDFTMIKGGAVHRANGGYLILQAKDVLSNPFAWEALKRTLANQEIRVENIGEQFRTIPTTTLKPEPIPLNIKVILIGNPLIYQLLYDFDEDFKKLFKIKAHFDVEMDKTEENLKKFACFISFQCEKEGLRHFTAEAVARVVEYSSRLAENQKKLTTRFNEIVEILYEASAWAEIDNSKYVEESHVEEAIKEKIYRSNLMEEKIQEMIENGHILIDTEGEEVGQINGLSVYQTGEYSFGRPSRITARTFLGEKGVINIEREAKMSGKIHDKAVLILSGYLGGKYAKDKPLTLSASLAFEQSYGGIEGDSASCAELIALLSAISGIPVRQDFAITGSMNQKGKVQPIGGVNQKIEGFYKVCKAKGLTGTQGVVIPVQNIENLMLDKEIIEAVKDGKFHIYSVKDIDEAIEIMMKKPAEEVHKEVNKKLKELAKKAEKFTSRAGQTETE</sequence>
<dbReference type="PANTHER" id="PTHR10046">
    <property type="entry name" value="ATP DEPENDENT LON PROTEASE FAMILY MEMBER"/>
    <property type="match status" value="1"/>
</dbReference>
<feature type="coiled-coil region" evidence="3">
    <location>
        <begin position="765"/>
        <end position="792"/>
    </location>
</feature>
<evidence type="ECO:0000259" key="4">
    <source>
        <dbReference type="PROSITE" id="PS51786"/>
    </source>
</evidence>
<accession>A0A3Q9HPG1</accession>
<dbReference type="InterPro" id="IPR020568">
    <property type="entry name" value="Ribosomal_Su5_D2-typ_SF"/>
</dbReference>
<dbReference type="Gene3D" id="1.10.8.60">
    <property type="match status" value="1"/>
</dbReference>
<dbReference type="GO" id="GO:0005524">
    <property type="term" value="F:ATP binding"/>
    <property type="evidence" value="ECO:0007669"/>
    <property type="project" value="InterPro"/>
</dbReference>
<dbReference type="InterPro" id="IPR046843">
    <property type="entry name" value="LonB_AAA-LID"/>
</dbReference>
<dbReference type="Gene3D" id="3.30.230.10">
    <property type="match status" value="1"/>
</dbReference>
<keyword evidence="1 2" id="KW-0645">Protease</keyword>
<dbReference type="Pfam" id="PF20436">
    <property type="entry name" value="LonB_AAA-LID"/>
    <property type="match status" value="1"/>
</dbReference>
<dbReference type="OrthoDB" id="9758568at2"/>
<dbReference type="SUPFAM" id="SSF54211">
    <property type="entry name" value="Ribosomal protein S5 domain 2-like"/>
    <property type="match status" value="1"/>
</dbReference>
<dbReference type="InterPro" id="IPR014721">
    <property type="entry name" value="Ribsml_uS5_D2-typ_fold_subgr"/>
</dbReference>
<dbReference type="InterPro" id="IPR046844">
    <property type="entry name" value="Lon-like_helical"/>
</dbReference>
<dbReference type="Pfam" id="PF13654">
    <property type="entry name" value="AAA_32"/>
    <property type="match status" value="1"/>
</dbReference>
<dbReference type="Pfam" id="PF20437">
    <property type="entry name" value="LonC_helical"/>
    <property type="match status" value="1"/>
</dbReference>
<evidence type="ECO:0000256" key="2">
    <source>
        <dbReference type="PROSITE-ProRule" id="PRU01122"/>
    </source>
</evidence>
<proteinExistence type="inferred from homology"/>
<dbReference type="AlphaFoldDB" id="A0A3Q9HPG1"/>
<dbReference type="EC" id="3.4.21.53" evidence="2"/>
<dbReference type="InterPro" id="IPR027065">
    <property type="entry name" value="Lon_Prtase"/>
</dbReference>
<dbReference type="InterPro" id="IPR008269">
    <property type="entry name" value="Lon_proteolytic"/>
</dbReference>
<keyword evidence="3" id="KW-0175">Coiled coil</keyword>
<keyword evidence="6" id="KW-1185">Reference proteome</keyword>
<dbReference type="GO" id="GO:0004252">
    <property type="term" value="F:serine-type endopeptidase activity"/>
    <property type="evidence" value="ECO:0007669"/>
    <property type="project" value="UniProtKB-UniRule"/>
</dbReference>
<dbReference type="SUPFAM" id="SSF52540">
    <property type="entry name" value="P-loop containing nucleoside triphosphate hydrolases"/>
    <property type="match status" value="2"/>
</dbReference>
<gene>
    <name evidence="5" type="ORF">BBF96_03935</name>
</gene>
<dbReference type="GO" id="GO:0006508">
    <property type="term" value="P:proteolysis"/>
    <property type="evidence" value="ECO:0007669"/>
    <property type="project" value="UniProtKB-KW"/>
</dbReference>
<protein>
    <recommendedName>
        <fullName evidence="2">endopeptidase La</fullName>
        <ecNumber evidence="2">3.4.21.53</ecNumber>
    </recommendedName>
</protein>
<reference evidence="5 6" key="1">
    <citation type="submission" date="2016-07" db="EMBL/GenBank/DDBJ databases">
        <title>Genome and transcriptome analysis of iron-reducing fermentative bacteria Anoxybacter fermentans.</title>
        <authorList>
            <person name="Zeng X."/>
            <person name="Shao Z."/>
        </authorList>
    </citation>
    <scope>NUCLEOTIDE SEQUENCE [LARGE SCALE GENOMIC DNA]</scope>
    <source>
        <strain evidence="5 6">DY22613</strain>
    </source>
</reference>
<dbReference type="PRINTS" id="PR00830">
    <property type="entry name" value="ENDOLAPTASE"/>
</dbReference>
<dbReference type="Proteomes" id="UP000267250">
    <property type="component" value="Chromosome"/>
</dbReference>
<comment type="catalytic activity">
    <reaction evidence="2">
        <text>Hydrolysis of proteins in presence of ATP.</text>
        <dbReference type="EC" id="3.4.21.53"/>
    </reaction>
</comment>
<evidence type="ECO:0000256" key="1">
    <source>
        <dbReference type="ARBA" id="ARBA00022670"/>
    </source>
</evidence>
<evidence type="ECO:0000313" key="5">
    <source>
        <dbReference type="EMBL" id="AZR72610.1"/>
    </source>
</evidence>
<feature type="coiled-coil region" evidence="3">
    <location>
        <begin position="200"/>
        <end position="238"/>
    </location>
</feature>
<dbReference type="InterPro" id="IPR027417">
    <property type="entry name" value="P-loop_NTPase"/>
</dbReference>
<dbReference type="KEGG" id="aft:BBF96_03935"/>
<name>A0A3Q9HPG1_9FIRM</name>
<keyword evidence="2" id="KW-0720">Serine protease</keyword>
<dbReference type="InterPro" id="IPR041699">
    <property type="entry name" value="AAA_32"/>
</dbReference>
<feature type="active site" evidence="2">
    <location>
        <position position="697"/>
    </location>
</feature>
<dbReference type="PROSITE" id="PS51786">
    <property type="entry name" value="LON_PROTEOLYTIC"/>
    <property type="match status" value="1"/>
</dbReference>
<dbReference type="Pfam" id="PF05362">
    <property type="entry name" value="Lon_C"/>
    <property type="match status" value="1"/>
</dbReference>